<dbReference type="Proteomes" id="UP000237947">
    <property type="component" value="Chromosome"/>
</dbReference>
<dbReference type="InterPro" id="IPR023298">
    <property type="entry name" value="ATPase_P-typ_TM_dom_sf"/>
</dbReference>
<feature type="transmembrane region" description="Helical" evidence="1">
    <location>
        <begin position="117"/>
        <end position="141"/>
    </location>
</feature>
<dbReference type="KEGG" id="fsa:C5Q98_02115"/>
<reference evidence="3" key="1">
    <citation type="submission" date="2018-02" db="EMBL/GenBank/DDBJ databases">
        <authorList>
            <person name="Holder M.E."/>
            <person name="Ajami N.J."/>
            <person name="Petrosino J.F."/>
        </authorList>
    </citation>
    <scope>NUCLEOTIDE SEQUENCE [LARGE SCALE GENOMIC DNA]</scope>
    <source>
        <strain evidence="3">CCUG 47711</strain>
    </source>
</reference>
<sequence length="547" mass="61131">MRAIIYLYRKKAIGWLRNSLKHPSQLISLVFVVGIMVLSIFNAKNTQLYDMFSGENGIKPDQATINLVNNSITIGIWALVATTILISLFNAAKKGVAQYSMADVQFIMTAPFKSQNVLLYGMLNKFLGTLFLGIFIVYLAPQLKAIGFQDSRLGFFIFGIILILICVQAWKQAIYVLCINNKQVNKVLKISIIMLAMLILGAGLAYFFLANGTTEGLANMLSNNILIRYFPLLGWAASFIVTTFKGDLINLILPTILLIASAVLSVVYTYSVDVDFYEDATNAAKEIADIQEKVKSNKTGVVFSSNKKHKVRDKGLKGGKGESAFLFLHLAETRRKKPYYIGISTLIYTVIAVVLYFLLKEEVTMGSEISRETVLFIFMGACAYFMYFLSMANPVISDMTQPYFYYLPGKSYKKVIYSSLTPVLYTLIDVLPAMIILFALFRMNIIVLLSVYLAIAVFNFFYMGLQIYVFSITGSYEGILAQFIMPLIMLIGIAPAVAGMIFTAMFAMQYGVWLYLLGILAVIIYILLFYAGSVAVGAWRLNKGIRE</sequence>
<evidence type="ECO:0000313" key="2">
    <source>
        <dbReference type="EMBL" id="AVM42099.1"/>
    </source>
</evidence>
<dbReference type="InterPro" id="IPR031584">
    <property type="entry name" value="Put_ABC_export"/>
</dbReference>
<name>A0A2S0KM69_9FIRM</name>
<dbReference type="SUPFAM" id="SSF81665">
    <property type="entry name" value="Calcium ATPase, transmembrane domain M"/>
    <property type="match status" value="1"/>
</dbReference>
<feature type="transmembrane region" description="Helical" evidence="1">
    <location>
        <begin position="225"/>
        <end position="244"/>
    </location>
</feature>
<feature type="transmembrane region" description="Helical" evidence="1">
    <location>
        <begin position="416"/>
        <end position="440"/>
    </location>
</feature>
<dbReference type="RefSeq" id="WP_106012085.1">
    <property type="nucleotide sequence ID" value="NZ_CP027226.1"/>
</dbReference>
<feature type="transmembrane region" description="Helical" evidence="1">
    <location>
        <begin position="153"/>
        <end position="178"/>
    </location>
</feature>
<feature type="transmembrane region" description="Helical" evidence="1">
    <location>
        <begin position="513"/>
        <end position="539"/>
    </location>
</feature>
<proteinExistence type="predicted"/>
<accession>A0A2S0KM69</accession>
<keyword evidence="1" id="KW-0812">Transmembrane</keyword>
<protein>
    <submittedName>
        <fullName evidence="2">Uncharacterized protein</fullName>
    </submittedName>
</protein>
<dbReference type="Pfam" id="PF16962">
    <property type="entry name" value="ABC_export"/>
    <property type="match status" value="1"/>
</dbReference>
<keyword evidence="3" id="KW-1185">Reference proteome</keyword>
<keyword evidence="1" id="KW-1133">Transmembrane helix</keyword>
<gene>
    <name evidence="2" type="ORF">C5Q98_02115</name>
</gene>
<evidence type="ECO:0000313" key="3">
    <source>
        <dbReference type="Proteomes" id="UP000237947"/>
    </source>
</evidence>
<keyword evidence="1" id="KW-0472">Membrane</keyword>
<feature type="transmembrane region" description="Helical" evidence="1">
    <location>
        <begin position="26"/>
        <end position="43"/>
    </location>
</feature>
<feature type="transmembrane region" description="Helical" evidence="1">
    <location>
        <begin position="251"/>
        <end position="270"/>
    </location>
</feature>
<dbReference type="EMBL" id="CP027226">
    <property type="protein sequence ID" value="AVM42099.1"/>
    <property type="molecule type" value="Genomic_DNA"/>
</dbReference>
<feature type="transmembrane region" description="Helical" evidence="1">
    <location>
        <begin position="447"/>
        <end position="471"/>
    </location>
</feature>
<organism evidence="2 3">
    <name type="scientific">Fastidiosipila sanguinis</name>
    <dbReference type="NCBI Taxonomy" id="236753"/>
    <lineage>
        <taxon>Bacteria</taxon>
        <taxon>Bacillati</taxon>
        <taxon>Bacillota</taxon>
        <taxon>Clostridia</taxon>
        <taxon>Eubacteriales</taxon>
        <taxon>Oscillospiraceae</taxon>
        <taxon>Fastidiosipila</taxon>
    </lineage>
</organism>
<feature type="transmembrane region" description="Helical" evidence="1">
    <location>
        <begin position="483"/>
        <end position="506"/>
    </location>
</feature>
<feature type="transmembrane region" description="Helical" evidence="1">
    <location>
        <begin position="74"/>
        <end position="92"/>
    </location>
</feature>
<feature type="transmembrane region" description="Helical" evidence="1">
    <location>
        <begin position="190"/>
        <end position="209"/>
    </location>
</feature>
<evidence type="ECO:0000256" key="1">
    <source>
        <dbReference type="SAM" id="Phobius"/>
    </source>
</evidence>
<dbReference type="AlphaFoldDB" id="A0A2S0KM69"/>
<feature type="transmembrane region" description="Helical" evidence="1">
    <location>
        <begin position="339"/>
        <end position="359"/>
    </location>
</feature>
<dbReference type="OrthoDB" id="816862at2"/>
<feature type="transmembrane region" description="Helical" evidence="1">
    <location>
        <begin position="374"/>
        <end position="396"/>
    </location>
</feature>